<dbReference type="GO" id="GO:0005634">
    <property type="term" value="C:nucleus"/>
    <property type="evidence" value="ECO:0007669"/>
    <property type="project" value="TreeGrafter"/>
</dbReference>
<feature type="compositionally biased region" description="Polar residues" evidence="3">
    <location>
        <begin position="23"/>
        <end position="32"/>
    </location>
</feature>
<dbReference type="AlphaFoldDB" id="A0A9Q1BMC4"/>
<keyword evidence="6" id="KW-1185">Reference proteome</keyword>
<proteinExistence type="predicted"/>
<feature type="compositionally biased region" description="Basic and acidic residues" evidence="3">
    <location>
        <begin position="63"/>
        <end position="81"/>
    </location>
</feature>
<dbReference type="GO" id="GO:0005737">
    <property type="term" value="C:cytoplasm"/>
    <property type="evidence" value="ECO:0007669"/>
    <property type="project" value="TreeGrafter"/>
</dbReference>
<dbReference type="InterPro" id="IPR012677">
    <property type="entry name" value="Nucleotide-bd_a/b_plait_sf"/>
</dbReference>
<evidence type="ECO:0000259" key="4">
    <source>
        <dbReference type="PROSITE" id="PS50102"/>
    </source>
</evidence>
<dbReference type="InterPro" id="IPR035979">
    <property type="entry name" value="RBD_domain_sf"/>
</dbReference>
<dbReference type="PANTHER" id="PTHR23003">
    <property type="entry name" value="RNA RECOGNITION MOTIF RRM DOMAIN CONTAINING PROTEIN"/>
    <property type="match status" value="1"/>
</dbReference>
<reference evidence="5" key="1">
    <citation type="submission" date="2021-10" db="EMBL/GenBank/DDBJ databases">
        <title>Tropical sea cucumber genome reveals ecological adaptation and Cuvierian tubules defense mechanism.</title>
        <authorList>
            <person name="Chen T."/>
        </authorList>
    </citation>
    <scope>NUCLEOTIDE SEQUENCE</scope>
    <source>
        <strain evidence="5">Nanhai2018</strain>
        <tissue evidence="5">Muscle</tissue>
    </source>
</reference>
<keyword evidence="1 2" id="KW-0694">RNA-binding</keyword>
<sequence length="684" mass="71733">MTDLSDNGFEEGAEDSGPMADATFQQSFSSDNGGMERKREQQQHDSRNRSRSRSPGPSRNHNRRQDRGDRRDRDRRGERGGHNRSQYATIIDQRTGRERRVNYEYCVFVSNIPYEVTWSEIKQLMSESVAPVAYVECFNEADGKPAGCAFVEFKEKEAAQKCVEVMNKREFRGRNLVVKEDLDGYHSNKFRRKREQEARAQKLLTPHLLQQLDLDPECLSDTVFAANLSYKMDWRDVKDVFKVAGKVERVDIFKDKDDRSKGLAVVKYESVVDAVNSICMLNGQMLYNRKLAVRMDRERSSNARDRDPPKPKPVPVPRGLDSMGPSLEQLAQNVNSQPGGMGGGGMRGGMGGGGSLGGLGGGAGGGMGGSGGLGGLHGIGGGMGGGLGGGGLGGGGLGGGIGGGLGGGLVGLGSGMNSGLGGPGSSSLGMGIGGGSGLGLGVGSGIDGGLGLGGGIGQGLGGLNPGLGSMGGVGGSLGGLGGGGSLSRGLGSSSNIGSLGGLGSGDLSHSLGSSGGMDRLQNDLSPRFSSMREDLPPSRGSGSFGRSDNFPQDVGFRDMDRGMGRDRRDRGSGGSHSHSGGPGGDRDRDLRSSGGGNLAGTPKEGGCQIFIRNLPFSVDWHQLKDACKDIGRVLYADVKTDDQQRSKGYGTVRFERAEEAYRAISMLNGRNFKGRTLDVSLDRY</sequence>
<feature type="region of interest" description="Disordered" evidence="3">
    <location>
        <begin position="507"/>
        <end position="604"/>
    </location>
</feature>
<dbReference type="InterPro" id="IPR050374">
    <property type="entry name" value="RRT5_SRSF_SR"/>
</dbReference>
<feature type="domain" description="RRM" evidence="4">
    <location>
        <begin position="221"/>
        <end position="298"/>
    </location>
</feature>
<dbReference type="InterPro" id="IPR000504">
    <property type="entry name" value="RRM_dom"/>
</dbReference>
<feature type="compositionally biased region" description="Low complexity" evidence="3">
    <location>
        <begin position="538"/>
        <end position="547"/>
    </location>
</feature>
<dbReference type="PANTHER" id="PTHR23003:SF3">
    <property type="entry name" value="FI21236P1-RELATED"/>
    <property type="match status" value="1"/>
</dbReference>
<dbReference type="PROSITE" id="PS50102">
    <property type="entry name" value="RRM"/>
    <property type="match status" value="3"/>
</dbReference>
<comment type="caution">
    <text evidence="5">The sequence shown here is derived from an EMBL/GenBank/DDBJ whole genome shotgun (WGS) entry which is preliminary data.</text>
</comment>
<dbReference type="GO" id="GO:0003729">
    <property type="term" value="F:mRNA binding"/>
    <property type="evidence" value="ECO:0007669"/>
    <property type="project" value="TreeGrafter"/>
</dbReference>
<feature type="region of interest" description="Disordered" evidence="3">
    <location>
        <begin position="297"/>
        <end position="325"/>
    </location>
</feature>
<gene>
    <name evidence="5" type="ORF">HOLleu_28631</name>
</gene>
<feature type="compositionally biased region" description="Basic and acidic residues" evidence="3">
    <location>
        <begin position="297"/>
        <end position="310"/>
    </location>
</feature>
<evidence type="ECO:0000313" key="5">
    <source>
        <dbReference type="EMBL" id="KAJ8029276.1"/>
    </source>
</evidence>
<dbReference type="Pfam" id="PF00076">
    <property type="entry name" value="RRM_1"/>
    <property type="match status" value="3"/>
</dbReference>
<protein>
    <submittedName>
        <fullName evidence="5">Myelin expression factor 2</fullName>
    </submittedName>
</protein>
<evidence type="ECO:0000256" key="1">
    <source>
        <dbReference type="ARBA" id="ARBA00022884"/>
    </source>
</evidence>
<evidence type="ECO:0000256" key="2">
    <source>
        <dbReference type="PROSITE-ProRule" id="PRU00176"/>
    </source>
</evidence>
<organism evidence="5 6">
    <name type="scientific">Holothuria leucospilota</name>
    <name type="common">Black long sea cucumber</name>
    <name type="synonym">Mertensiothuria leucospilota</name>
    <dbReference type="NCBI Taxonomy" id="206669"/>
    <lineage>
        <taxon>Eukaryota</taxon>
        <taxon>Metazoa</taxon>
        <taxon>Echinodermata</taxon>
        <taxon>Eleutherozoa</taxon>
        <taxon>Echinozoa</taxon>
        <taxon>Holothuroidea</taxon>
        <taxon>Aspidochirotacea</taxon>
        <taxon>Aspidochirotida</taxon>
        <taxon>Holothuriidae</taxon>
        <taxon>Holothuria</taxon>
    </lineage>
</organism>
<accession>A0A9Q1BMC4</accession>
<dbReference type="SUPFAM" id="SSF54928">
    <property type="entry name" value="RNA-binding domain, RBD"/>
    <property type="match status" value="3"/>
</dbReference>
<dbReference type="EMBL" id="JAIZAY010000014">
    <property type="protein sequence ID" value="KAJ8029276.1"/>
    <property type="molecule type" value="Genomic_DNA"/>
</dbReference>
<feature type="compositionally biased region" description="Basic and acidic residues" evidence="3">
    <location>
        <begin position="555"/>
        <end position="571"/>
    </location>
</feature>
<dbReference type="OrthoDB" id="610462at2759"/>
<feature type="compositionally biased region" description="Basic and acidic residues" evidence="3">
    <location>
        <begin position="34"/>
        <end position="48"/>
    </location>
</feature>
<evidence type="ECO:0000256" key="3">
    <source>
        <dbReference type="SAM" id="MobiDB-lite"/>
    </source>
</evidence>
<feature type="domain" description="RRM" evidence="4">
    <location>
        <begin position="105"/>
        <end position="183"/>
    </location>
</feature>
<evidence type="ECO:0000313" key="6">
    <source>
        <dbReference type="Proteomes" id="UP001152320"/>
    </source>
</evidence>
<dbReference type="Gene3D" id="3.30.70.330">
    <property type="match status" value="3"/>
</dbReference>
<name>A0A9Q1BMC4_HOLLE</name>
<dbReference type="Proteomes" id="UP001152320">
    <property type="component" value="Chromosome 14"/>
</dbReference>
<feature type="domain" description="RRM" evidence="4">
    <location>
        <begin position="607"/>
        <end position="684"/>
    </location>
</feature>
<feature type="region of interest" description="Disordered" evidence="3">
    <location>
        <begin position="1"/>
        <end position="91"/>
    </location>
</feature>
<dbReference type="SMART" id="SM00360">
    <property type="entry name" value="RRM"/>
    <property type="match status" value="3"/>
</dbReference>
<dbReference type="FunFam" id="3.30.70.330:FF:000034">
    <property type="entry name" value="heterogeneous nuclear ribonucleoprotein M isoform X1"/>
    <property type="match status" value="1"/>
</dbReference>